<dbReference type="InterPro" id="IPR050188">
    <property type="entry name" value="RluA_PseudoU_synthase"/>
</dbReference>
<dbReference type="GO" id="GO:0160141">
    <property type="term" value="F:23S rRNA pseudouridine(955/2504/2580) synthase activity"/>
    <property type="evidence" value="ECO:0007669"/>
    <property type="project" value="UniProtKB-EC"/>
</dbReference>
<dbReference type="NCBIfam" id="TIGR00005">
    <property type="entry name" value="rluA_subfam"/>
    <property type="match status" value="1"/>
</dbReference>
<feature type="domain" description="RNA-binding S4" evidence="10">
    <location>
        <begin position="20"/>
        <end position="80"/>
    </location>
</feature>
<keyword evidence="4" id="KW-0698">rRNA processing</keyword>
<dbReference type="CDD" id="cd02869">
    <property type="entry name" value="PseudoU_synth_RluA_like"/>
    <property type="match status" value="1"/>
</dbReference>
<reference evidence="11 12" key="1">
    <citation type="journal article" date="2012" name="Mol. Biol. Evol.">
        <title>Genome reduction and co-evolution between the primary and secondary bacterial symbionts of psyllids.</title>
        <authorList>
            <person name="Sloan D.B."/>
            <person name="Moran N.A."/>
        </authorList>
    </citation>
    <scope>NUCLEOTIDE SEQUENCE [LARGE SCALE GENOMIC DNA]</scope>
    <source>
        <strain evidence="11">Hcub_S</strain>
    </source>
</reference>
<dbReference type="InterPro" id="IPR006225">
    <property type="entry name" value="PsdUridine_synth_RluC/D"/>
</dbReference>
<dbReference type="InterPro" id="IPR036986">
    <property type="entry name" value="S4_RNA-bd_sf"/>
</dbReference>
<evidence type="ECO:0000256" key="2">
    <source>
        <dbReference type="ARBA" id="ARBA00002876"/>
    </source>
</evidence>
<accession>J3YT03</accession>
<name>J3YT03_9ENTR</name>
<dbReference type="Gene3D" id="3.30.2350.10">
    <property type="entry name" value="Pseudouridine synthase"/>
    <property type="match status" value="1"/>
</dbReference>
<dbReference type="InterPro" id="IPR002942">
    <property type="entry name" value="S4_RNA-bd"/>
</dbReference>
<evidence type="ECO:0000313" key="11">
    <source>
        <dbReference type="EMBL" id="AFP85493.1"/>
    </source>
</evidence>
<evidence type="ECO:0000256" key="9">
    <source>
        <dbReference type="RuleBase" id="RU362028"/>
    </source>
</evidence>
<dbReference type="SUPFAM" id="SSF55174">
    <property type="entry name" value="Alpha-L RNA-binding motif"/>
    <property type="match status" value="1"/>
</dbReference>
<dbReference type="PANTHER" id="PTHR21600:SF92">
    <property type="entry name" value="RIBOSOMAL LARGE SUBUNIT PSEUDOURIDINE SYNTHASE C"/>
    <property type="match status" value="1"/>
</dbReference>
<dbReference type="HOGENOM" id="CLU_016902_1_1_6"/>
<keyword evidence="12" id="KW-1185">Reference proteome</keyword>
<sequence>MQPGKFNIQFINISKDESGQRIDNFLCRKFKGVPKSMIYRILRTGEIRVNKKRVKAEYKIQTFDKVRIPPLRYSHEKKIPFSVKLNKISALNNSVIYEDDYILILNKLTGIAVHGGSGLHFGVIEGLRTLRPHTNFLELVHRLDKDTSGVLLIAKKRSALHLLHKQLRDKEMKKDYVALVRGQWPNTLRSISAPLLKKKLYNGKHIVQVHNEGKQAKTYFQIKERFTSATLLSVHPITGRTHQIRLHTQYSGHPIAFDNLYGDDTFNKTLKNCGLNRIFLHAAAISFFHPANGEIFRIEAPLDSSLHQCLIYLRKN</sequence>
<dbReference type="GO" id="GO:0000455">
    <property type="term" value="P:enzyme-directed rRNA pseudouridine synthesis"/>
    <property type="evidence" value="ECO:0007669"/>
    <property type="project" value="UniProtKB-ARBA"/>
</dbReference>
<evidence type="ECO:0000313" key="12">
    <source>
        <dbReference type="Proteomes" id="UP000003937"/>
    </source>
</evidence>
<organism evidence="11 12">
    <name type="scientific">secondary endosymbiont of Heteropsylla cubana</name>
    <dbReference type="NCBI Taxonomy" id="134287"/>
    <lineage>
        <taxon>Bacteria</taxon>
        <taxon>Pseudomonadati</taxon>
        <taxon>Pseudomonadota</taxon>
        <taxon>Gammaproteobacteria</taxon>
        <taxon>Enterobacterales</taxon>
        <taxon>Enterobacteriaceae</taxon>
        <taxon>aphid secondary symbionts</taxon>
    </lineage>
</organism>
<proteinExistence type="inferred from homology"/>
<dbReference type="InterPro" id="IPR006224">
    <property type="entry name" value="PsdUridine_synth_RluA-like_CS"/>
</dbReference>
<evidence type="ECO:0000256" key="5">
    <source>
        <dbReference type="ARBA" id="ARBA00022884"/>
    </source>
</evidence>
<dbReference type="EMBL" id="CP003547">
    <property type="protein sequence ID" value="AFP85493.1"/>
    <property type="molecule type" value="Genomic_DNA"/>
</dbReference>
<comment type="catalytic activity">
    <reaction evidence="9">
        <text>a uridine in RNA = a pseudouridine in RNA</text>
        <dbReference type="Rhea" id="RHEA:48348"/>
        <dbReference type="Rhea" id="RHEA-COMP:12068"/>
        <dbReference type="Rhea" id="RHEA-COMP:12069"/>
        <dbReference type="ChEBI" id="CHEBI:65314"/>
        <dbReference type="ChEBI" id="CHEBI:65315"/>
    </reaction>
</comment>
<keyword evidence="5 8" id="KW-0694">RNA-binding</keyword>
<dbReference type="GO" id="GO:0003723">
    <property type="term" value="F:RNA binding"/>
    <property type="evidence" value="ECO:0007669"/>
    <property type="project" value="UniProtKB-KW"/>
</dbReference>
<dbReference type="Gene3D" id="3.10.290.10">
    <property type="entry name" value="RNA-binding S4 domain"/>
    <property type="match status" value="1"/>
</dbReference>
<dbReference type="RefSeq" id="WP_014888790.1">
    <property type="nucleotide sequence ID" value="NC_018420.1"/>
</dbReference>
<comment type="catalytic activity">
    <reaction evidence="1">
        <text>uridine(955/2504/2580) in 23S rRNA = pseudouridine(955/2504/2580) in 23S rRNA</text>
        <dbReference type="Rhea" id="RHEA:42528"/>
        <dbReference type="Rhea" id="RHEA-COMP:10099"/>
        <dbReference type="Rhea" id="RHEA-COMP:10100"/>
        <dbReference type="ChEBI" id="CHEBI:65314"/>
        <dbReference type="ChEBI" id="CHEBI:65315"/>
        <dbReference type="EC" id="5.4.99.24"/>
    </reaction>
</comment>
<dbReference type="NCBIfam" id="NF008249">
    <property type="entry name" value="PRK11025.1"/>
    <property type="match status" value="1"/>
</dbReference>
<gene>
    <name evidence="11" type="ORF">A35E_00182</name>
</gene>
<evidence type="ECO:0000259" key="10">
    <source>
        <dbReference type="SMART" id="SM00363"/>
    </source>
</evidence>
<dbReference type="CDD" id="cd00165">
    <property type="entry name" value="S4"/>
    <property type="match status" value="1"/>
</dbReference>
<dbReference type="Proteomes" id="UP000003937">
    <property type="component" value="Chromosome"/>
</dbReference>
<keyword evidence="6 9" id="KW-0413">Isomerase</keyword>
<dbReference type="Pfam" id="PF01479">
    <property type="entry name" value="S4"/>
    <property type="match status" value="1"/>
</dbReference>
<dbReference type="Pfam" id="PF00849">
    <property type="entry name" value="PseudoU_synth_2"/>
    <property type="match status" value="1"/>
</dbReference>
<dbReference type="InterPro" id="IPR020103">
    <property type="entry name" value="PsdUridine_synth_cat_dom_sf"/>
</dbReference>
<evidence type="ECO:0000256" key="7">
    <source>
        <dbReference type="PIRSR" id="PIRSR606225-1"/>
    </source>
</evidence>
<evidence type="ECO:0000256" key="6">
    <source>
        <dbReference type="ARBA" id="ARBA00023235"/>
    </source>
</evidence>
<dbReference type="PANTHER" id="PTHR21600">
    <property type="entry name" value="MITOCHONDRIAL RNA PSEUDOURIDINE SYNTHASE"/>
    <property type="match status" value="1"/>
</dbReference>
<protein>
    <recommendedName>
        <fullName evidence="9">Pseudouridine synthase</fullName>
        <ecNumber evidence="9">5.4.99.-</ecNumber>
    </recommendedName>
</protein>
<dbReference type="AlphaFoldDB" id="J3YT03"/>
<dbReference type="OrthoDB" id="9807829at2"/>
<feature type="active site" evidence="7">
    <location>
        <position position="144"/>
    </location>
</feature>
<dbReference type="SUPFAM" id="SSF55120">
    <property type="entry name" value="Pseudouridine synthase"/>
    <property type="match status" value="1"/>
</dbReference>
<evidence type="ECO:0000256" key="8">
    <source>
        <dbReference type="PROSITE-ProRule" id="PRU00182"/>
    </source>
</evidence>
<dbReference type="PROSITE" id="PS01129">
    <property type="entry name" value="PSI_RLU"/>
    <property type="match status" value="1"/>
</dbReference>
<evidence type="ECO:0000256" key="3">
    <source>
        <dbReference type="ARBA" id="ARBA00010876"/>
    </source>
</evidence>
<comment type="similarity">
    <text evidence="3 9">Belongs to the pseudouridine synthase RluA family.</text>
</comment>
<dbReference type="SMART" id="SM00363">
    <property type="entry name" value="S4"/>
    <property type="match status" value="1"/>
</dbReference>
<evidence type="ECO:0000256" key="4">
    <source>
        <dbReference type="ARBA" id="ARBA00022552"/>
    </source>
</evidence>
<dbReference type="KEGG" id="sehc:A35E_00182"/>
<dbReference type="STRING" id="134287.A35E_00182"/>
<comment type="function">
    <text evidence="2">Responsible for synthesis of pseudouridine from uracil at positions 955, 2504 and 2580 in 23S ribosomal RNA.</text>
</comment>
<dbReference type="PATRIC" id="fig|134287.3.peg.172"/>
<evidence type="ECO:0000256" key="1">
    <source>
        <dbReference type="ARBA" id="ARBA00000381"/>
    </source>
</evidence>
<dbReference type="InterPro" id="IPR006145">
    <property type="entry name" value="PsdUridine_synth_RsuA/RluA"/>
</dbReference>
<dbReference type="PROSITE" id="PS50889">
    <property type="entry name" value="S4"/>
    <property type="match status" value="1"/>
</dbReference>
<dbReference type="EC" id="5.4.99.-" evidence="9"/>